<dbReference type="InterPro" id="IPR003661">
    <property type="entry name" value="HisK_dim/P_dom"/>
</dbReference>
<dbReference type="PANTHER" id="PTHR45453">
    <property type="entry name" value="PHOSPHATE REGULON SENSOR PROTEIN PHOR"/>
    <property type="match status" value="1"/>
</dbReference>
<dbReference type="InterPro" id="IPR003594">
    <property type="entry name" value="HATPase_dom"/>
</dbReference>
<evidence type="ECO:0000313" key="11">
    <source>
        <dbReference type="Proteomes" id="UP000630923"/>
    </source>
</evidence>
<accession>A0A919AK82</accession>
<dbReference type="Pfam" id="PF00512">
    <property type="entry name" value="HisKA"/>
    <property type="match status" value="1"/>
</dbReference>
<evidence type="ECO:0000256" key="6">
    <source>
        <dbReference type="ARBA" id="ARBA00023012"/>
    </source>
</evidence>
<evidence type="ECO:0000313" key="10">
    <source>
        <dbReference type="EMBL" id="GHF11536.1"/>
    </source>
</evidence>
<sequence>MTPLKPEYLPDLNWMPLPALLVGYDRHLVAFNRQFEDMFPSANVGLDMSMVIRDPGFLDAIDRVVHTNERLTSNFSTKGQAERHFTSYIQPLVGYDDLLIISLYETTKAYESERMRSTFVADVSHELRSPLTTMIATLETLKGRAGEDKATRDRFVDMTAAEAGRMHRIVNDLLALSATEARKHITPSERVSLKPILESIIKLVRERAAQKGMTVQADIASDLPAIAGETDQLTQVFQNLIDNAINYGDRSTDLKIRLFRDAAKNMQGVSVTNFGNVISPDHIPRLTERFYRVDSSRSRHLGGTGLGLAIVKHILGRHKGRLSVESSEESGTIFTVYLPEK</sequence>
<dbReference type="GO" id="GO:0016036">
    <property type="term" value="P:cellular response to phosphate starvation"/>
    <property type="evidence" value="ECO:0007669"/>
    <property type="project" value="TreeGrafter"/>
</dbReference>
<dbReference type="SMART" id="SM00388">
    <property type="entry name" value="HisKA"/>
    <property type="match status" value="1"/>
</dbReference>
<dbReference type="GO" id="GO:0005886">
    <property type="term" value="C:plasma membrane"/>
    <property type="evidence" value="ECO:0007669"/>
    <property type="project" value="TreeGrafter"/>
</dbReference>
<feature type="domain" description="Signal transduction histidine kinase dimerisation/phosphoacceptor" evidence="9">
    <location>
        <begin position="115"/>
        <end position="182"/>
    </location>
</feature>
<evidence type="ECO:0000256" key="5">
    <source>
        <dbReference type="ARBA" id="ARBA00022777"/>
    </source>
</evidence>
<keyword evidence="3" id="KW-0597">Phosphoprotein</keyword>
<name>A0A919AK82_9PROT</name>
<dbReference type="InterPro" id="IPR050351">
    <property type="entry name" value="BphY/WalK/GraS-like"/>
</dbReference>
<comment type="catalytic activity">
    <reaction evidence="1">
        <text>ATP + protein L-histidine = ADP + protein N-phospho-L-histidine.</text>
        <dbReference type="EC" id="2.7.13.3"/>
    </reaction>
</comment>
<feature type="domain" description="Histidine kinase/HSP90-like ATPase" evidence="8">
    <location>
        <begin position="228"/>
        <end position="341"/>
    </location>
</feature>
<keyword evidence="4" id="KW-0808">Transferase</keyword>
<evidence type="ECO:0000256" key="3">
    <source>
        <dbReference type="ARBA" id="ARBA00022553"/>
    </source>
</evidence>
<dbReference type="EC" id="2.7.13.3" evidence="2"/>
<evidence type="ECO:0000256" key="1">
    <source>
        <dbReference type="ARBA" id="ARBA00000085"/>
    </source>
</evidence>
<dbReference type="Gene3D" id="1.10.287.130">
    <property type="match status" value="1"/>
</dbReference>
<dbReference type="EMBL" id="BNCI01000001">
    <property type="protein sequence ID" value="GHF11536.1"/>
    <property type="molecule type" value="Genomic_DNA"/>
</dbReference>
<evidence type="ECO:0000256" key="2">
    <source>
        <dbReference type="ARBA" id="ARBA00012438"/>
    </source>
</evidence>
<gene>
    <name evidence="10" type="ORF">GCM10017044_01640</name>
</gene>
<dbReference type="FunFam" id="1.10.287.130:FF:000001">
    <property type="entry name" value="Two-component sensor histidine kinase"/>
    <property type="match status" value="1"/>
</dbReference>
<dbReference type="GO" id="GO:0004721">
    <property type="term" value="F:phosphoprotein phosphatase activity"/>
    <property type="evidence" value="ECO:0007669"/>
    <property type="project" value="TreeGrafter"/>
</dbReference>
<evidence type="ECO:0000256" key="7">
    <source>
        <dbReference type="ARBA" id="ARBA00023136"/>
    </source>
</evidence>
<evidence type="ECO:0000259" key="9">
    <source>
        <dbReference type="SMART" id="SM00388"/>
    </source>
</evidence>
<keyword evidence="7" id="KW-0472">Membrane</keyword>
<evidence type="ECO:0000259" key="8">
    <source>
        <dbReference type="SMART" id="SM00387"/>
    </source>
</evidence>
<dbReference type="PRINTS" id="PR00344">
    <property type="entry name" value="BCTRLSENSOR"/>
</dbReference>
<dbReference type="InterPro" id="IPR036890">
    <property type="entry name" value="HATPase_C_sf"/>
</dbReference>
<keyword evidence="6" id="KW-0902">Two-component regulatory system</keyword>
<dbReference type="Pfam" id="PF02518">
    <property type="entry name" value="HATPase_c"/>
    <property type="match status" value="1"/>
</dbReference>
<dbReference type="Gene3D" id="3.30.565.10">
    <property type="entry name" value="Histidine kinase-like ATPase, C-terminal domain"/>
    <property type="match status" value="1"/>
</dbReference>
<evidence type="ECO:0000256" key="4">
    <source>
        <dbReference type="ARBA" id="ARBA00022679"/>
    </source>
</evidence>
<organism evidence="10 11">
    <name type="scientific">Kordiimonas sediminis</name>
    <dbReference type="NCBI Taxonomy" id="1735581"/>
    <lineage>
        <taxon>Bacteria</taxon>
        <taxon>Pseudomonadati</taxon>
        <taxon>Pseudomonadota</taxon>
        <taxon>Alphaproteobacteria</taxon>
        <taxon>Kordiimonadales</taxon>
        <taxon>Kordiimonadaceae</taxon>
        <taxon>Kordiimonas</taxon>
    </lineage>
</organism>
<keyword evidence="11" id="KW-1185">Reference proteome</keyword>
<keyword evidence="5" id="KW-0418">Kinase</keyword>
<reference evidence="10" key="1">
    <citation type="journal article" date="2014" name="Int. J. Syst. Evol. Microbiol.">
        <title>Complete genome sequence of Corynebacterium casei LMG S-19264T (=DSM 44701T), isolated from a smear-ripened cheese.</title>
        <authorList>
            <consortium name="US DOE Joint Genome Institute (JGI-PGF)"/>
            <person name="Walter F."/>
            <person name="Albersmeier A."/>
            <person name="Kalinowski J."/>
            <person name="Ruckert C."/>
        </authorList>
    </citation>
    <scope>NUCLEOTIDE SEQUENCE</scope>
    <source>
        <strain evidence="10">KCTC 42590</strain>
    </source>
</reference>
<dbReference type="RefSeq" id="WP_191249667.1">
    <property type="nucleotide sequence ID" value="NZ_BNCI01000001.1"/>
</dbReference>
<dbReference type="CDD" id="cd00082">
    <property type="entry name" value="HisKA"/>
    <property type="match status" value="1"/>
</dbReference>
<dbReference type="PANTHER" id="PTHR45453:SF1">
    <property type="entry name" value="PHOSPHATE REGULON SENSOR PROTEIN PHOR"/>
    <property type="match status" value="1"/>
</dbReference>
<dbReference type="InterPro" id="IPR036097">
    <property type="entry name" value="HisK_dim/P_sf"/>
</dbReference>
<comment type="caution">
    <text evidence="10">The sequence shown here is derived from an EMBL/GenBank/DDBJ whole genome shotgun (WGS) entry which is preliminary data.</text>
</comment>
<dbReference type="Proteomes" id="UP000630923">
    <property type="component" value="Unassembled WGS sequence"/>
</dbReference>
<dbReference type="InterPro" id="IPR004358">
    <property type="entry name" value="Sig_transdc_His_kin-like_C"/>
</dbReference>
<dbReference type="SUPFAM" id="SSF47384">
    <property type="entry name" value="Homodimeric domain of signal transducing histidine kinase"/>
    <property type="match status" value="1"/>
</dbReference>
<dbReference type="SUPFAM" id="SSF55874">
    <property type="entry name" value="ATPase domain of HSP90 chaperone/DNA topoisomerase II/histidine kinase"/>
    <property type="match status" value="1"/>
</dbReference>
<proteinExistence type="predicted"/>
<reference evidence="10" key="2">
    <citation type="submission" date="2020-09" db="EMBL/GenBank/DDBJ databases">
        <authorList>
            <person name="Sun Q."/>
            <person name="Kim S."/>
        </authorList>
    </citation>
    <scope>NUCLEOTIDE SEQUENCE</scope>
    <source>
        <strain evidence="10">KCTC 42590</strain>
    </source>
</reference>
<dbReference type="GO" id="GO:0000155">
    <property type="term" value="F:phosphorelay sensor kinase activity"/>
    <property type="evidence" value="ECO:0007669"/>
    <property type="project" value="InterPro"/>
</dbReference>
<dbReference type="SMART" id="SM00387">
    <property type="entry name" value="HATPase_c"/>
    <property type="match status" value="1"/>
</dbReference>
<protein>
    <recommendedName>
        <fullName evidence="2">histidine kinase</fullName>
        <ecNumber evidence="2">2.7.13.3</ecNumber>
    </recommendedName>
</protein>
<dbReference type="AlphaFoldDB" id="A0A919AK82"/>
<dbReference type="FunFam" id="3.30.565.10:FF:000006">
    <property type="entry name" value="Sensor histidine kinase WalK"/>
    <property type="match status" value="1"/>
</dbReference>